<accession>A0A0C3FIR4</accession>
<keyword evidence="8" id="KW-1185">Reference proteome</keyword>
<comment type="similarity">
    <text evidence="2">Belongs to the CIA30 family.</text>
</comment>
<evidence type="ECO:0000313" key="7">
    <source>
        <dbReference type="EMBL" id="KIM84265.1"/>
    </source>
</evidence>
<protein>
    <recommendedName>
        <fullName evidence="6">NADH:ubiquinone oxidoreductase intermediate-associated protein 30 domain-containing protein</fullName>
    </recommendedName>
</protein>
<dbReference type="PANTHER" id="PTHR13194">
    <property type="entry name" value="COMPLEX I INTERMEDIATE-ASSOCIATED PROTEIN 30"/>
    <property type="match status" value="1"/>
</dbReference>
<keyword evidence="4" id="KW-0143">Chaperone</keyword>
<reference evidence="7 8" key="1">
    <citation type="submission" date="2014-04" db="EMBL/GenBank/DDBJ databases">
        <authorList>
            <consortium name="DOE Joint Genome Institute"/>
            <person name="Kuo A."/>
            <person name="Tarkka M."/>
            <person name="Buscot F."/>
            <person name="Kohler A."/>
            <person name="Nagy L.G."/>
            <person name="Floudas D."/>
            <person name="Copeland A."/>
            <person name="Barry K.W."/>
            <person name="Cichocki N."/>
            <person name="Veneault-Fourrey C."/>
            <person name="LaButti K."/>
            <person name="Lindquist E.A."/>
            <person name="Lipzen A."/>
            <person name="Lundell T."/>
            <person name="Morin E."/>
            <person name="Murat C."/>
            <person name="Sun H."/>
            <person name="Tunlid A."/>
            <person name="Henrissat B."/>
            <person name="Grigoriev I.V."/>
            <person name="Hibbett D.S."/>
            <person name="Martin F."/>
            <person name="Nordberg H.P."/>
            <person name="Cantor M.N."/>
            <person name="Hua S.X."/>
        </authorList>
    </citation>
    <scope>NUCLEOTIDE SEQUENCE [LARGE SCALE GENOMIC DNA]</scope>
    <source>
        <strain evidence="7 8">F 1598</strain>
    </source>
</reference>
<dbReference type="GO" id="GO:0010257">
    <property type="term" value="P:NADH dehydrogenase complex assembly"/>
    <property type="evidence" value="ECO:0007669"/>
    <property type="project" value="TreeGrafter"/>
</dbReference>
<sequence>MSMSRWSLYMSRTGQMMKERVVKTLTMSGVDEPSRAPKTLCTFNSQSSLQSYATGCDADTGGTSTVHLTIDESEPKPTTKFWGEMRLAVRPEFQGRVRGGFAGFRSKYRTTIFGEMMHDLSAHDFLALRVRLRGSPRTRNSYFVNIQTDGYVTTDLWQHRLYFQRDDGEWEDVYIPLSSFVLTNSGEIVETQMQILCERVRTIGISLLGGKSGVEGPYELGIDSIRAVNPEDVPNSLVTGEDSSHRTQWKHGVL</sequence>
<dbReference type="GO" id="GO:0006120">
    <property type="term" value="P:mitochondrial electron transport, NADH to ubiquinone"/>
    <property type="evidence" value="ECO:0007669"/>
    <property type="project" value="TreeGrafter"/>
</dbReference>
<feature type="region of interest" description="Disordered" evidence="5">
    <location>
        <begin position="233"/>
        <end position="254"/>
    </location>
</feature>
<dbReference type="SUPFAM" id="SSF49785">
    <property type="entry name" value="Galactose-binding domain-like"/>
    <property type="match status" value="1"/>
</dbReference>
<dbReference type="HOGENOM" id="CLU_059028_1_1_1"/>
<evidence type="ECO:0000256" key="4">
    <source>
        <dbReference type="ARBA" id="ARBA00023186"/>
    </source>
</evidence>
<evidence type="ECO:0000256" key="5">
    <source>
        <dbReference type="SAM" id="MobiDB-lite"/>
    </source>
</evidence>
<dbReference type="GO" id="GO:0051082">
    <property type="term" value="F:unfolded protein binding"/>
    <property type="evidence" value="ECO:0007669"/>
    <property type="project" value="TreeGrafter"/>
</dbReference>
<dbReference type="EMBL" id="KN832988">
    <property type="protein sequence ID" value="KIM84265.1"/>
    <property type="molecule type" value="Genomic_DNA"/>
</dbReference>
<dbReference type="PANTHER" id="PTHR13194:SF18">
    <property type="entry name" value="COMPLEX I INTERMEDIATE-ASSOCIATED PROTEIN 30, MITOCHONDRIAL"/>
    <property type="match status" value="1"/>
</dbReference>
<dbReference type="AlphaFoldDB" id="A0A0C3FIR4"/>
<dbReference type="InParanoid" id="A0A0C3FIR4"/>
<dbReference type="Proteomes" id="UP000054166">
    <property type="component" value="Unassembled WGS sequence"/>
</dbReference>
<feature type="domain" description="NADH:ubiquinone oxidoreductase intermediate-associated protein 30" evidence="6">
    <location>
        <begin position="42"/>
        <end position="222"/>
    </location>
</feature>
<comment type="subcellular location">
    <subcellularLocation>
        <location evidence="1">Mitochondrion</location>
    </subcellularLocation>
</comment>
<keyword evidence="3" id="KW-0496">Mitochondrion</keyword>
<evidence type="ECO:0000256" key="3">
    <source>
        <dbReference type="ARBA" id="ARBA00023128"/>
    </source>
</evidence>
<dbReference type="STRING" id="765440.A0A0C3FIR4"/>
<proteinExistence type="inferred from homology"/>
<evidence type="ECO:0000256" key="1">
    <source>
        <dbReference type="ARBA" id="ARBA00004173"/>
    </source>
</evidence>
<dbReference type="InterPro" id="IPR008979">
    <property type="entry name" value="Galactose-bd-like_sf"/>
</dbReference>
<dbReference type="OrthoDB" id="42561at2759"/>
<dbReference type="GO" id="GO:0005739">
    <property type="term" value="C:mitochondrion"/>
    <property type="evidence" value="ECO:0007669"/>
    <property type="project" value="UniProtKB-SubCell"/>
</dbReference>
<evidence type="ECO:0000313" key="8">
    <source>
        <dbReference type="Proteomes" id="UP000054166"/>
    </source>
</evidence>
<dbReference type="InterPro" id="IPR039131">
    <property type="entry name" value="NDUFAF1"/>
</dbReference>
<gene>
    <name evidence="7" type="ORF">PILCRDRAFT_818597</name>
</gene>
<organism evidence="7 8">
    <name type="scientific">Piloderma croceum (strain F 1598)</name>
    <dbReference type="NCBI Taxonomy" id="765440"/>
    <lineage>
        <taxon>Eukaryota</taxon>
        <taxon>Fungi</taxon>
        <taxon>Dikarya</taxon>
        <taxon>Basidiomycota</taxon>
        <taxon>Agaricomycotina</taxon>
        <taxon>Agaricomycetes</taxon>
        <taxon>Agaricomycetidae</taxon>
        <taxon>Atheliales</taxon>
        <taxon>Atheliaceae</taxon>
        <taxon>Piloderma</taxon>
    </lineage>
</organism>
<evidence type="ECO:0000256" key="2">
    <source>
        <dbReference type="ARBA" id="ARBA00007884"/>
    </source>
</evidence>
<reference evidence="8" key="2">
    <citation type="submission" date="2015-01" db="EMBL/GenBank/DDBJ databases">
        <title>Evolutionary Origins and Diversification of the Mycorrhizal Mutualists.</title>
        <authorList>
            <consortium name="DOE Joint Genome Institute"/>
            <consortium name="Mycorrhizal Genomics Consortium"/>
            <person name="Kohler A."/>
            <person name="Kuo A."/>
            <person name="Nagy L.G."/>
            <person name="Floudas D."/>
            <person name="Copeland A."/>
            <person name="Barry K.W."/>
            <person name="Cichocki N."/>
            <person name="Veneault-Fourrey C."/>
            <person name="LaButti K."/>
            <person name="Lindquist E.A."/>
            <person name="Lipzen A."/>
            <person name="Lundell T."/>
            <person name="Morin E."/>
            <person name="Murat C."/>
            <person name="Riley R."/>
            <person name="Ohm R."/>
            <person name="Sun H."/>
            <person name="Tunlid A."/>
            <person name="Henrissat B."/>
            <person name="Grigoriev I.V."/>
            <person name="Hibbett D.S."/>
            <person name="Martin F."/>
        </authorList>
    </citation>
    <scope>NUCLEOTIDE SEQUENCE [LARGE SCALE GENOMIC DNA]</scope>
    <source>
        <strain evidence="8">F 1598</strain>
    </source>
</reference>
<evidence type="ECO:0000259" key="6">
    <source>
        <dbReference type="Pfam" id="PF08547"/>
    </source>
</evidence>
<dbReference type="Pfam" id="PF08547">
    <property type="entry name" value="CIA30"/>
    <property type="match status" value="1"/>
</dbReference>
<name>A0A0C3FIR4_PILCF</name>
<dbReference type="InterPro" id="IPR013857">
    <property type="entry name" value="NADH-UbQ_OxRdtase-assoc_prot30"/>
</dbReference>